<protein>
    <submittedName>
        <fullName evidence="5">TPM domain-containing protein</fullName>
    </submittedName>
</protein>
<dbReference type="AlphaFoldDB" id="A0A4Y8K1N6"/>
<dbReference type="InterPro" id="IPR007621">
    <property type="entry name" value="TPM_dom"/>
</dbReference>
<feature type="chain" id="PRO_5021355571" evidence="3">
    <location>
        <begin position="31"/>
        <end position="694"/>
    </location>
</feature>
<dbReference type="PANTHER" id="PTHR30373">
    <property type="entry name" value="UPF0603 PROTEIN YGCG"/>
    <property type="match status" value="1"/>
</dbReference>
<evidence type="ECO:0000256" key="1">
    <source>
        <dbReference type="SAM" id="MobiDB-lite"/>
    </source>
</evidence>
<keyword evidence="3" id="KW-0732">Signal</keyword>
<gene>
    <name evidence="5" type="ORF">E3T49_06685</name>
</gene>
<keyword evidence="2" id="KW-0812">Transmembrane</keyword>
<sequence length="694" mass="70470">MRSRWLIPVAVAAVVLVSAPLVSAPPAAWAEDPVEFGASHILDTVDAVSGRTDEITSALDALYADTGADLFVAYVDSFTGVADREQWADQTADSNGLGTNDVLLAVATEDREYQLSVAPGFALTDAQLQEIETVAIEPALRQNDWAGAAVGAAAGLSAALQGESVTTGEITPGDESPGSGGGVLIVIFIVIAVLVLLAVGAVILLARRGRRKALPAGATAPTGLQALPTPELKRRASSTLVQTDDAIRSSEQELGFAIAQYGTEVTTAFQAALDTAKARLSQAFTLQQKLDDAEPDSEEQARAWYAAIIDLCSQANGILDDQADDFDELRQLEKNAPVAAAAITGEATAVRNRLGAGEEVLAALAARYTDAALGTVADNPAEARERLAFADTALARAATRLGAGDTAAAAVDIRAAEESVDQARLLLDAVDRLGQDLTTATQSVAATVAELQADLVTARSLPPTSEAAAALPGVISRTEQTLAEVRDRSAAGRINPLELMQVLEATNTQMDAALQGVRDAEGRRQRAQALLNQNLQAARGQVSAAEDYITARRGAVGAEARTRLAEAGRALSEADSLAATDPDAALAASQRANSLAAAAISRARNDVDGFAGQVPGGFGGTGGSSGSGVMGAMIGGILINTLLSGGGGGGGRRGGGGMFGGGGGGRRGGGGGFGIPGGFGGSGSRSRRGGGGRF</sequence>
<feature type="domain" description="TPM" evidence="4">
    <location>
        <begin position="52"/>
        <end position="158"/>
    </location>
</feature>
<feature type="compositionally biased region" description="Gly residues" evidence="1">
    <location>
        <begin position="654"/>
        <end position="684"/>
    </location>
</feature>
<organism evidence="5 6">
    <name type="scientific">Cryobacterium cryoconiti</name>
    <dbReference type="NCBI Taxonomy" id="1259239"/>
    <lineage>
        <taxon>Bacteria</taxon>
        <taxon>Bacillati</taxon>
        <taxon>Actinomycetota</taxon>
        <taxon>Actinomycetes</taxon>
        <taxon>Micrococcales</taxon>
        <taxon>Microbacteriaceae</taxon>
        <taxon>Cryobacterium</taxon>
    </lineage>
</organism>
<evidence type="ECO:0000256" key="3">
    <source>
        <dbReference type="SAM" id="SignalP"/>
    </source>
</evidence>
<dbReference type="Pfam" id="PF04536">
    <property type="entry name" value="TPM_phosphatase"/>
    <property type="match status" value="1"/>
</dbReference>
<name>A0A4Y8K1N6_9MICO</name>
<evidence type="ECO:0000313" key="6">
    <source>
        <dbReference type="Proteomes" id="UP000297472"/>
    </source>
</evidence>
<keyword evidence="2" id="KW-0472">Membrane</keyword>
<evidence type="ECO:0000256" key="2">
    <source>
        <dbReference type="SAM" id="Phobius"/>
    </source>
</evidence>
<keyword evidence="2" id="KW-1133">Transmembrane helix</keyword>
<dbReference type="Proteomes" id="UP000297472">
    <property type="component" value="Unassembled WGS sequence"/>
</dbReference>
<dbReference type="Gene3D" id="3.10.310.50">
    <property type="match status" value="1"/>
</dbReference>
<proteinExistence type="predicted"/>
<reference evidence="5 6" key="1">
    <citation type="submission" date="2019-03" db="EMBL/GenBank/DDBJ databases">
        <title>Genomics of glacier-inhabiting Cryobacterium strains.</title>
        <authorList>
            <person name="Liu Q."/>
            <person name="Xin Y.-H."/>
        </authorList>
    </citation>
    <scope>NUCLEOTIDE SEQUENCE [LARGE SCALE GENOMIC DNA]</scope>
    <source>
        <strain evidence="5 6">TMT1-51</strain>
    </source>
</reference>
<comment type="caution">
    <text evidence="5">The sequence shown here is derived from an EMBL/GenBank/DDBJ whole genome shotgun (WGS) entry which is preliminary data.</text>
</comment>
<dbReference type="OrthoDB" id="5105562at2"/>
<feature type="region of interest" description="Disordered" evidence="1">
    <location>
        <begin position="654"/>
        <end position="694"/>
    </location>
</feature>
<accession>A0A4Y8K1N6</accession>
<feature type="signal peptide" evidence="3">
    <location>
        <begin position="1"/>
        <end position="30"/>
    </location>
</feature>
<evidence type="ECO:0000313" key="5">
    <source>
        <dbReference type="EMBL" id="TFD31197.1"/>
    </source>
</evidence>
<dbReference type="PANTHER" id="PTHR30373:SF2">
    <property type="entry name" value="UPF0603 PROTEIN YGCG"/>
    <property type="match status" value="1"/>
</dbReference>
<dbReference type="RefSeq" id="WP_134424187.1">
    <property type="nucleotide sequence ID" value="NZ_SOHA01000017.1"/>
</dbReference>
<feature type="transmembrane region" description="Helical" evidence="2">
    <location>
        <begin position="182"/>
        <end position="206"/>
    </location>
</feature>
<dbReference type="EMBL" id="SOHA01000017">
    <property type="protein sequence ID" value="TFD31197.1"/>
    <property type="molecule type" value="Genomic_DNA"/>
</dbReference>
<evidence type="ECO:0000259" key="4">
    <source>
        <dbReference type="Pfam" id="PF04536"/>
    </source>
</evidence>
<keyword evidence="6" id="KW-1185">Reference proteome</keyword>
<feature type="compositionally biased region" description="Basic residues" evidence="1">
    <location>
        <begin position="685"/>
        <end position="694"/>
    </location>
</feature>